<proteinExistence type="predicted"/>
<name>A0A3S9MZ27_9FLAO</name>
<feature type="transmembrane region" description="Helical" evidence="1">
    <location>
        <begin position="94"/>
        <end position="116"/>
    </location>
</feature>
<feature type="transmembrane region" description="Helical" evidence="1">
    <location>
        <begin position="44"/>
        <end position="73"/>
    </location>
</feature>
<accession>A0A3S9MZ27</accession>
<protein>
    <submittedName>
        <fullName evidence="2">Uncharacterized protein</fullName>
    </submittedName>
</protein>
<dbReference type="Proteomes" id="UP000279600">
    <property type="component" value="Chromosome"/>
</dbReference>
<feature type="transmembrane region" description="Helical" evidence="1">
    <location>
        <begin position="12"/>
        <end position="32"/>
    </location>
</feature>
<evidence type="ECO:0000256" key="1">
    <source>
        <dbReference type="SAM" id="Phobius"/>
    </source>
</evidence>
<organism evidence="2 3">
    <name type="scientific">Nonlabens ponticola</name>
    <dbReference type="NCBI Taxonomy" id="2496866"/>
    <lineage>
        <taxon>Bacteria</taxon>
        <taxon>Pseudomonadati</taxon>
        <taxon>Bacteroidota</taxon>
        <taxon>Flavobacteriia</taxon>
        <taxon>Flavobacteriales</taxon>
        <taxon>Flavobacteriaceae</taxon>
        <taxon>Nonlabens</taxon>
    </lineage>
</organism>
<keyword evidence="1" id="KW-0812">Transmembrane</keyword>
<feature type="transmembrane region" description="Helical" evidence="1">
    <location>
        <begin position="136"/>
        <end position="157"/>
    </location>
</feature>
<dbReference type="EMBL" id="CP034549">
    <property type="protein sequence ID" value="AZQ44313.1"/>
    <property type="molecule type" value="Genomic_DNA"/>
</dbReference>
<dbReference type="RefSeq" id="WP_126447628.1">
    <property type="nucleotide sequence ID" value="NZ_CP034549.1"/>
</dbReference>
<gene>
    <name evidence="2" type="ORF">EJ995_08715</name>
</gene>
<sequence>MITIKDFLRLALKAIGILLFFECVLTLISYLFLATTYESNEYMIAIGSMIVSLALIVLIFFAGTDHVIKWLLLDKHFEGKTISTEVKTSQIFEIVIFGIGFYFIMISLPDIIYWIVARFSESVSNNAGSLSAYFSFTEAQLGNNIIVFILSLLIIVCRKPIIRFLN</sequence>
<evidence type="ECO:0000313" key="2">
    <source>
        <dbReference type="EMBL" id="AZQ44313.1"/>
    </source>
</evidence>
<keyword evidence="3" id="KW-1185">Reference proteome</keyword>
<dbReference type="AlphaFoldDB" id="A0A3S9MZ27"/>
<dbReference type="KEGG" id="noj:EJ995_08715"/>
<keyword evidence="1" id="KW-1133">Transmembrane helix</keyword>
<keyword evidence="1" id="KW-0472">Membrane</keyword>
<reference evidence="2 3" key="1">
    <citation type="submission" date="2018-12" db="EMBL/GenBank/DDBJ databases">
        <title>Complete genome of Nonlabens sp. MJ115.</title>
        <authorList>
            <person name="Choi H.S."/>
            <person name="Jung J."/>
        </authorList>
    </citation>
    <scope>NUCLEOTIDE SEQUENCE [LARGE SCALE GENOMIC DNA]</scope>
    <source>
        <strain evidence="2 3">MJ115</strain>
    </source>
</reference>
<evidence type="ECO:0000313" key="3">
    <source>
        <dbReference type="Proteomes" id="UP000279600"/>
    </source>
</evidence>